<feature type="domain" description="Solute-binding protein family 3/N-terminal" evidence="3">
    <location>
        <begin position="24"/>
        <end position="99"/>
    </location>
</feature>
<dbReference type="InterPro" id="IPR001638">
    <property type="entry name" value="Solute-binding_3/MltF_N"/>
</dbReference>
<reference evidence="4 5" key="1">
    <citation type="submission" date="2016-08" db="EMBL/GenBank/DDBJ databases">
        <title>Draft genome sequence of Candidatus Piscirickettsia litoralis, from seawater.</title>
        <authorList>
            <person name="Wan X."/>
            <person name="Lee A.J."/>
            <person name="Hou S."/>
            <person name="Donachie S.P."/>
        </authorList>
    </citation>
    <scope>NUCLEOTIDE SEQUENCE [LARGE SCALE GENOMIC DNA]</scope>
    <source>
        <strain evidence="4 5">Y2</strain>
    </source>
</reference>
<accession>A0ABX2ZYV2</accession>
<evidence type="ECO:0000313" key="4">
    <source>
        <dbReference type="EMBL" id="ODN41794.1"/>
    </source>
</evidence>
<dbReference type="SUPFAM" id="SSF53850">
    <property type="entry name" value="Periplasmic binding protein-like II"/>
    <property type="match status" value="1"/>
</dbReference>
<dbReference type="PANTHER" id="PTHR35936">
    <property type="entry name" value="MEMBRANE-BOUND LYTIC MUREIN TRANSGLYCOSYLASE F"/>
    <property type="match status" value="1"/>
</dbReference>
<proteinExistence type="inferred from homology"/>
<comment type="similarity">
    <text evidence="1">Belongs to the bacterial solute-binding protein 3 family.</text>
</comment>
<dbReference type="EMBL" id="MDTU01000001">
    <property type="protein sequence ID" value="ODN41794.1"/>
    <property type="molecule type" value="Genomic_DNA"/>
</dbReference>
<evidence type="ECO:0000313" key="5">
    <source>
        <dbReference type="Proteomes" id="UP000094329"/>
    </source>
</evidence>
<sequence length="239" mass="26787">MKLIMIAMFIMVFPLVGFSKTVKICADKNYWYPFVFTKDGQVTGLQTDIIKAALTKAGFEYSITPLPWKRCLSEMKKGKVDAAATASYKAKRAVYMNYPKDAATAKESNWRVSQVAYVVVSLAKDNYNYSGDLKTLPQPVYVPSGYSIAEDLRKLGLKVDDKAKSDLNNFKKLKRIKKGSVVTLLQLAQAVIKSPGMEDIFVIQKDPIKSKSYYLPFSKKSSLTESEQEKNMGCDSFCS</sequence>
<dbReference type="Proteomes" id="UP000094329">
    <property type="component" value="Unassembled WGS sequence"/>
</dbReference>
<dbReference type="RefSeq" id="WP_069311596.1">
    <property type="nucleotide sequence ID" value="NZ_MDTU01000001.1"/>
</dbReference>
<organism evidence="4 5">
    <name type="scientific">Piscirickettsia litoralis</name>
    <dbReference type="NCBI Taxonomy" id="1891921"/>
    <lineage>
        <taxon>Bacteria</taxon>
        <taxon>Pseudomonadati</taxon>
        <taxon>Pseudomonadota</taxon>
        <taxon>Gammaproteobacteria</taxon>
        <taxon>Thiotrichales</taxon>
        <taxon>Piscirickettsiaceae</taxon>
        <taxon>Piscirickettsia</taxon>
    </lineage>
</organism>
<evidence type="ECO:0000259" key="3">
    <source>
        <dbReference type="Pfam" id="PF00497"/>
    </source>
</evidence>
<name>A0ABX2ZYV2_9GAMM</name>
<keyword evidence="5" id="KW-1185">Reference proteome</keyword>
<evidence type="ECO:0000256" key="1">
    <source>
        <dbReference type="ARBA" id="ARBA00010333"/>
    </source>
</evidence>
<protein>
    <recommendedName>
        <fullName evidence="3">Solute-binding protein family 3/N-terminal domain-containing protein</fullName>
    </recommendedName>
</protein>
<keyword evidence="2" id="KW-0732">Signal</keyword>
<evidence type="ECO:0000256" key="2">
    <source>
        <dbReference type="ARBA" id="ARBA00022729"/>
    </source>
</evidence>
<comment type="caution">
    <text evidence="4">The sequence shown here is derived from an EMBL/GenBank/DDBJ whole genome shotgun (WGS) entry which is preliminary data.</text>
</comment>
<dbReference type="Gene3D" id="3.40.190.10">
    <property type="entry name" value="Periplasmic binding protein-like II"/>
    <property type="match status" value="2"/>
</dbReference>
<dbReference type="PANTHER" id="PTHR35936:SF35">
    <property type="entry name" value="L-CYSTINE-BINDING PROTEIN TCYJ"/>
    <property type="match status" value="1"/>
</dbReference>
<gene>
    <name evidence="4" type="ORF">BGC07_00860</name>
</gene>
<dbReference type="Pfam" id="PF00497">
    <property type="entry name" value="SBP_bac_3"/>
    <property type="match status" value="1"/>
</dbReference>